<evidence type="ECO:0000313" key="2">
    <source>
        <dbReference type="EMBL" id="NKY23441.1"/>
    </source>
</evidence>
<dbReference type="InterPro" id="IPR025329">
    <property type="entry name" value="DUF4235"/>
</dbReference>
<keyword evidence="1" id="KW-0472">Membrane</keyword>
<dbReference type="AlphaFoldDB" id="A0A7X6QZU5"/>
<comment type="caution">
    <text evidence="2">The sequence shown here is derived from an EMBL/GenBank/DDBJ whole genome shotgun (WGS) entry which is preliminary data.</text>
</comment>
<keyword evidence="3" id="KW-1185">Reference proteome</keyword>
<gene>
    <name evidence="2" type="ORF">HGA03_12285</name>
</gene>
<protein>
    <submittedName>
        <fullName evidence="2">DUF4235 domain-containing protein</fullName>
    </submittedName>
</protein>
<reference evidence="2 3" key="1">
    <citation type="submission" date="2020-04" db="EMBL/GenBank/DDBJ databases">
        <title>MicrobeNet Type strains.</title>
        <authorList>
            <person name="Nicholson A.C."/>
        </authorList>
    </citation>
    <scope>NUCLEOTIDE SEQUENCE [LARGE SCALE GENOMIC DNA]</scope>
    <source>
        <strain evidence="2 3">ATCC BAA-788</strain>
    </source>
</reference>
<feature type="transmembrane region" description="Helical" evidence="1">
    <location>
        <begin position="57"/>
        <end position="75"/>
    </location>
</feature>
<dbReference type="EMBL" id="JAAXOX010000006">
    <property type="protein sequence ID" value="NKY23441.1"/>
    <property type="molecule type" value="Genomic_DNA"/>
</dbReference>
<dbReference type="Pfam" id="PF14019">
    <property type="entry name" value="DUF4235"/>
    <property type="match status" value="1"/>
</dbReference>
<keyword evidence="1" id="KW-0812">Transmembrane</keyword>
<evidence type="ECO:0000313" key="3">
    <source>
        <dbReference type="Proteomes" id="UP000581206"/>
    </source>
</evidence>
<accession>A0A7X6QZU5</accession>
<name>A0A7X6QZU5_9CELL</name>
<evidence type="ECO:0000256" key="1">
    <source>
        <dbReference type="SAM" id="Phobius"/>
    </source>
</evidence>
<sequence>MSDQEENESTLAKVTGLIVAGAVAWAAQKAIGAVWQKAVGHKPPQPEDPGDSRLGEVVAAAAITGAVVALARVLATRGTAKFSKRVNDGRHLPGKN</sequence>
<dbReference type="RefSeq" id="WP_168630575.1">
    <property type="nucleotide sequence ID" value="NZ_BONL01000006.1"/>
</dbReference>
<dbReference type="Proteomes" id="UP000581206">
    <property type="component" value="Unassembled WGS sequence"/>
</dbReference>
<proteinExistence type="predicted"/>
<organism evidence="2 3">
    <name type="scientific">Cellulomonas denverensis</name>
    <dbReference type="NCBI Taxonomy" id="264297"/>
    <lineage>
        <taxon>Bacteria</taxon>
        <taxon>Bacillati</taxon>
        <taxon>Actinomycetota</taxon>
        <taxon>Actinomycetes</taxon>
        <taxon>Micrococcales</taxon>
        <taxon>Cellulomonadaceae</taxon>
        <taxon>Cellulomonas</taxon>
    </lineage>
</organism>
<keyword evidence="1" id="KW-1133">Transmembrane helix</keyword>